<dbReference type="EMBL" id="SOZI01000185">
    <property type="protein sequence ID" value="TNY17645.1"/>
    <property type="molecule type" value="Genomic_DNA"/>
</dbReference>
<organism evidence="3 4">
    <name type="scientific">Rhodotorula diobovata</name>
    <dbReference type="NCBI Taxonomy" id="5288"/>
    <lineage>
        <taxon>Eukaryota</taxon>
        <taxon>Fungi</taxon>
        <taxon>Dikarya</taxon>
        <taxon>Basidiomycota</taxon>
        <taxon>Pucciniomycotina</taxon>
        <taxon>Microbotryomycetes</taxon>
        <taxon>Sporidiobolales</taxon>
        <taxon>Sporidiobolaceae</taxon>
        <taxon>Rhodotorula</taxon>
    </lineage>
</organism>
<dbReference type="AlphaFoldDB" id="A0A5C5FLU1"/>
<keyword evidence="4" id="KW-1185">Reference proteome</keyword>
<feature type="compositionally biased region" description="Low complexity" evidence="1">
    <location>
        <begin position="404"/>
        <end position="413"/>
    </location>
</feature>
<keyword evidence="2" id="KW-1133">Transmembrane helix</keyword>
<protein>
    <submittedName>
        <fullName evidence="3">SUR7/PalI family-domain-containing protein</fullName>
    </submittedName>
</protein>
<feature type="transmembrane region" description="Helical" evidence="2">
    <location>
        <begin position="130"/>
        <end position="153"/>
    </location>
</feature>
<dbReference type="InterPro" id="IPR009571">
    <property type="entry name" value="SUR7/Rim9-like_fungi"/>
</dbReference>
<dbReference type="PANTHER" id="PTHR28013">
    <property type="entry name" value="PROTEIN DCV1-RELATED"/>
    <property type="match status" value="1"/>
</dbReference>
<evidence type="ECO:0000256" key="1">
    <source>
        <dbReference type="SAM" id="MobiDB-lite"/>
    </source>
</evidence>
<proteinExistence type="predicted"/>
<feature type="region of interest" description="Disordered" evidence="1">
    <location>
        <begin position="371"/>
        <end position="434"/>
    </location>
</feature>
<gene>
    <name evidence="3" type="ORF">DMC30DRAFT_405263</name>
</gene>
<feature type="transmembrane region" description="Helical" evidence="2">
    <location>
        <begin position="93"/>
        <end position="118"/>
    </location>
</feature>
<dbReference type="GO" id="GO:0005886">
    <property type="term" value="C:plasma membrane"/>
    <property type="evidence" value="ECO:0007669"/>
    <property type="project" value="InterPro"/>
</dbReference>
<feature type="transmembrane region" description="Helical" evidence="2">
    <location>
        <begin position="173"/>
        <end position="196"/>
    </location>
</feature>
<evidence type="ECO:0000256" key="2">
    <source>
        <dbReference type="SAM" id="Phobius"/>
    </source>
</evidence>
<dbReference type="GO" id="GO:0032153">
    <property type="term" value="C:cell division site"/>
    <property type="evidence" value="ECO:0007669"/>
    <property type="project" value="TreeGrafter"/>
</dbReference>
<feature type="compositionally biased region" description="Gly residues" evidence="1">
    <location>
        <begin position="512"/>
        <end position="521"/>
    </location>
</feature>
<dbReference type="InterPro" id="IPR051380">
    <property type="entry name" value="pH-response_reg_palI/RIM9"/>
</dbReference>
<keyword evidence="2" id="KW-0812">Transmembrane</keyword>
<dbReference type="Proteomes" id="UP000311382">
    <property type="component" value="Unassembled WGS sequence"/>
</dbReference>
<dbReference type="OrthoDB" id="3365245at2759"/>
<feature type="transmembrane region" description="Helical" evidence="2">
    <location>
        <begin position="12"/>
        <end position="36"/>
    </location>
</feature>
<comment type="caution">
    <text evidence="3">The sequence shown here is derived from an EMBL/GenBank/DDBJ whole genome shotgun (WGS) entry which is preliminary data.</text>
</comment>
<accession>A0A5C5FLU1</accession>
<sequence>MGLRPATPGTLVVFAATVLLVLVTVNVPLLKTFYFLEATVSTSSVKGTIKLGTFGYCVGSKCTSAKLGYQLDIADLLGIDGKLGDLSDSVLQWATYCLILHPIAAVLGAISVVFGLLAHMHNFAGTMLSTCFASFAGTVTLLAFIFDMVVFIVAQKRINSSSVGGSASLGNAIWMTLAALILFLISGFFFGCGTCITRKNRREQQQSDAYRPMPDEAYGSKLRAEAVQADYARKAASDDAHLPNFPEHVPLTATHAVDYDDSGYHQGQNAYPPLQQQHQQYASHGNLSAVSAGHAPGAPPSLISGVGEGYGRRNPSAPGQAVSFSPESAAAPLPPVSPVGGGTGVGARLASEARANRGLATREDEWRLAGGGAGAGDAYDAPQQQGYGYGDVPQQGSSQGHAMSPSSYHGGAYPPYPAVASSPPPQQQGSMPYVQGYHSATPVPGPPVLPYRPSKSPPAQQHQQTMFVQNADPGSYGDPYDGHAAAGAGAGAGETGSLAPTYYTHDHGAGGGGGGGGGGSGMQYQRGGAAGQDPYGAPAGYGRY</sequence>
<name>A0A5C5FLU1_9BASI</name>
<evidence type="ECO:0000313" key="3">
    <source>
        <dbReference type="EMBL" id="TNY17645.1"/>
    </source>
</evidence>
<dbReference type="PANTHER" id="PTHR28013:SF4">
    <property type="entry name" value="MARVEL DOMAIN-CONTAINING PROTEIN"/>
    <property type="match status" value="1"/>
</dbReference>
<dbReference type="Pfam" id="PF06687">
    <property type="entry name" value="SUR7"/>
    <property type="match status" value="1"/>
</dbReference>
<feature type="compositionally biased region" description="Pro residues" evidence="1">
    <location>
        <begin position="414"/>
        <end position="426"/>
    </location>
</feature>
<feature type="region of interest" description="Disordered" evidence="1">
    <location>
        <begin position="512"/>
        <end position="544"/>
    </location>
</feature>
<reference evidence="3 4" key="1">
    <citation type="submission" date="2019-03" db="EMBL/GenBank/DDBJ databases">
        <title>Rhodosporidium diobovatum UCD-FST 08-225 genome sequencing, assembly, and annotation.</title>
        <authorList>
            <person name="Fakankun I.U."/>
            <person name="Fristensky B."/>
            <person name="Levin D.B."/>
        </authorList>
    </citation>
    <scope>NUCLEOTIDE SEQUENCE [LARGE SCALE GENOMIC DNA]</scope>
    <source>
        <strain evidence="3 4">UCD-FST 08-225</strain>
    </source>
</reference>
<dbReference type="GO" id="GO:0035838">
    <property type="term" value="C:growing cell tip"/>
    <property type="evidence" value="ECO:0007669"/>
    <property type="project" value="TreeGrafter"/>
</dbReference>
<evidence type="ECO:0000313" key="4">
    <source>
        <dbReference type="Proteomes" id="UP000311382"/>
    </source>
</evidence>
<keyword evidence="2" id="KW-0472">Membrane</keyword>
<feature type="region of interest" description="Disordered" evidence="1">
    <location>
        <begin position="289"/>
        <end position="345"/>
    </location>
</feature>
<dbReference type="STRING" id="5288.A0A5C5FLU1"/>